<evidence type="ECO:0000256" key="1">
    <source>
        <dbReference type="SAM" id="MobiDB-lite"/>
    </source>
</evidence>
<proteinExistence type="predicted"/>
<organism evidence="2 3">
    <name type="scientific">Anisodus acutangulus</name>
    <dbReference type="NCBI Taxonomy" id="402998"/>
    <lineage>
        <taxon>Eukaryota</taxon>
        <taxon>Viridiplantae</taxon>
        <taxon>Streptophyta</taxon>
        <taxon>Embryophyta</taxon>
        <taxon>Tracheophyta</taxon>
        <taxon>Spermatophyta</taxon>
        <taxon>Magnoliopsida</taxon>
        <taxon>eudicotyledons</taxon>
        <taxon>Gunneridae</taxon>
        <taxon>Pentapetalae</taxon>
        <taxon>asterids</taxon>
        <taxon>lamiids</taxon>
        <taxon>Solanales</taxon>
        <taxon>Solanaceae</taxon>
        <taxon>Solanoideae</taxon>
        <taxon>Hyoscyameae</taxon>
        <taxon>Anisodus</taxon>
    </lineage>
</organism>
<dbReference type="AlphaFoldDB" id="A0A9Q1LPC8"/>
<evidence type="ECO:0000313" key="2">
    <source>
        <dbReference type="EMBL" id="KAJ8541562.1"/>
    </source>
</evidence>
<dbReference type="Proteomes" id="UP001152561">
    <property type="component" value="Unassembled WGS sequence"/>
</dbReference>
<reference evidence="3" key="1">
    <citation type="journal article" date="2023" name="Proc. Natl. Acad. Sci. U.S.A.">
        <title>Genomic and structural basis for evolution of tropane alkaloid biosynthesis.</title>
        <authorList>
            <person name="Wanga Y.-J."/>
            <person name="Taina T."/>
            <person name="Yua J.-Y."/>
            <person name="Lia J."/>
            <person name="Xua B."/>
            <person name="Chenc J."/>
            <person name="D'Auriad J.C."/>
            <person name="Huanga J.-P."/>
            <person name="Huanga S.-X."/>
        </authorList>
    </citation>
    <scope>NUCLEOTIDE SEQUENCE [LARGE SCALE GENOMIC DNA]</scope>
    <source>
        <strain evidence="3">cv. KIB-2019</strain>
    </source>
</reference>
<accession>A0A9Q1LPC8</accession>
<keyword evidence="3" id="KW-1185">Reference proteome</keyword>
<protein>
    <submittedName>
        <fullName evidence="2">Uncharacterized protein</fullName>
    </submittedName>
</protein>
<dbReference type="EMBL" id="JAJAGQ010000015">
    <property type="protein sequence ID" value="KAJ8541562.1"/>
    <property type="molecule type" value="Genomic_DNA"/>
</dbReference>
<name>A0A9Q1LPC8_9SOLA</name>
<evidence type="ECO:0000313" key="3">
    <source>
        <dbReference type="Proteomes" id="UP001152561"/>
    </source>
</evidence>
<gene>
    <name evidence="2" type="ORF">K7X08_002378</name>
</gene>
<feature type="region of interest" description="Disordered" evidence="1">
    <location>
        <begin position="39"/>
        <end position="112"/>
    </location>
</feature>
<sequence length="112" mass="11974">MTTQIKQNKKQYEQIKTAAAVVSGKANTVECHPLVDDVVQQSPPMNRTDAPFLGASDDTSSIREIGEASHSSSSDDNVVINLHEVATADSDNGALEDQLDEDISTTDTGDLQ</sequence>
<comment type="caution">
    <text evidence="2">The sequence shown here is derived from an EMBL/GenBank/DDBJ whole genome shotgun (WGS) entry which is preliminary data.</text>
</comment>